<organism evidence="4">
    <name type="scientific">Candidatus Kentrum sp. SD</name>
    <dbReference type="NCBI Taxonomy" id="2126332"/>
    <lineage>
        <taxon>Bacteria</taxon>
        <taxon>Pseudomonadati</taxon>
        <taxon>Pseudomonadota</taxon>
        <taxon>Gammaproteobacteria</taxon>
        <taxon>Candidatus Kentrum</taxon>
    </lineage>
</organism>
<evidence type="ECO:0000313" key="4">
    <source>
        <dbReference type="EMBL" id="VFK78377.1"/>
    </source>
</evidence>
<dbReference type="GO" id="GO:0016887">
    <property type="term" value="F:ATP hydrolysis activity"/>
    <property type="evidence" value="ECO:0007669"/>
    <property type="project" value="InterPro"/>
</dbReference>
<sequence>MLEAIGIGRQEKGHRLLDDISFSIGFGQRLALVGPSGSGKTLLLRALAMLDPLDVGWIRWRGRAVSENEVPKFRGQVMFLPQRPMLPEGTVEEILRQPFSLKVHAGKRFDQGKIIAFLASLNQSDTFLSRRQGELSGGQTQLVALLRAIQLEPEILLLDEPTTALDREAVEMAESLVTTWFKGQPETLRATVWVTHDQEQIRRVSTSSLHIRGGKLVEDRLPREARDG</sequence>
<dbReference type="AlphaFoldDB" id="A0A451BJD6"/>
<dbReference type="PROSITE" id="PS50893">
    <property type="entry name" value="ABC_TRANSPORTER_2"/>
    <property type="match status" value="1"/>
</dbReference>
<dbReference type="InterPro" id="IPR003593">
    <property type="entry name" value="AAA+_ATPase"/>
</dbReference>
<dbReference type="GO" id="GO:0005524">
    <property type="term" value="F:ATP binding"/>
    <property type="evidence" value="ECO:0007669"/>
    <property type="project" value="UniProtKB-KW"/>
</dbReference>
<evidence type="ECO:0000256" key="1">
    <source>
        <dbReference type="ARBA" id="ARBA00022741"/>
    </source>
</evidence>
<evidence type="ECO:0000259" key="3">
    <source>
        <dbReference type="PROSITE" id="PS50893"/>
    </source>
</evidence>
<proteinExistence type="predicted"/>
<gene>
    <name evidence="4" type="ORF">BECKSD772D_GA0070982_101321</name>
</gene>
<protein>
    <submittedName>
        <fullName evidence="4">Putative ABC transport system ATP-binding protein</fullName>
    </submittedName>
</protein>
<dbReference type="EMBL" id="CAADHB010000013">
    <property type="protein sequence ID" value="VFK78377.1"/>
    <property type="molecule type" value="Genomic_DNA"/>
</dbReference>
<dbReference type="PANTHER" id="PTHR43119:SF1">
    <property type="entry name" value="ABC TRANSPORTER DOMAIN-CONTAINING PROTEIN"/>
    <property type="match status" value="1"/>
</dbReference>
<keyword evidence="2 4" id="KW-0067">ATP-binding</keyword>
<reference evidence="4" key="1">
    <citation type="submission" date="2019-02" db="EMBL/GenBank/DDBJ databases">
        <authorList>
            <person name="Gruber-Vodicka R. H."/>
            <person name="Seah K. B. B."/>
        </authorList>
    </citation>
    <scope>NUCLEOTIDE SEQUENCE</scope>
    <source>
        <strain evidence="4">BECK_S127</strain>
    </source>
</reference>
<name>A0A451BJD6_9GAMM</name>
<dbReference type="Gene3D" id="3.40.50.300">
    <property type="entry name" value="P-loop containing nucleotide triphosphate hydrolases"/>
    <property type="match status" value="1"/>
</dbReference>
<evidence type="ECO:0000256" key="2">
    <source>
        <dbReference type="ARBA" id="ARBA00022840"/>
    </source>
</evidence>
<dbReference type="SMART" id="SM00382">
    <property type="entry name" value="AAA"/>
    <property type="match status" value="1"/>
</dbReference>
<dbReference type="Pfam" id="PF00005">
    <property type="entry name" value="ABC_tran"/>
    <property type="match status" value="1"/>
</dbReference>
<dbReference type="InterPro" id="IPR003439">
    <property type="entry name" value="ABC_transporter-like_ATP-bd"/>
</dbReference>
<dbReference type="InterPro" id="IPR027417">
    <property type="entry name" value="P-loop_NTPase"/>
</dbReference>
<dbReference type="PANTHER" id="PTHR43119">
    <property type="entry name" value="ABC TRANSPORT PROTEIN ATP-BINDING COMPONENT-RELATED"/>
    <property type="match status" value="1"/>
</dbReference>
<accession>A0A451BJD6</accession>
<dbReference type="SUPFAM" id="SSF52540">
    <property type="entry name" value="P-loop containing nucleoside triphosphate hydrolases"/>
    <property type="match status" value="1"/>
</dbReference>
<keyword evidence="1" id="KW-0547">Nucleotide-binding</keyword>
<feature type="domain" description="ABC transporter" evidence="3">
    <location>
        <begin position="2"/>
        <end position="228"/>
    </location>
</feature>